<protein>
    <submittedName>
        <fullName evidence="1">Gp50</fullName>
    </submittedName>
</protein>
<evidence type="ECO:0000313" key="1">
    <source>
        <dbReference type="EMBL" id="ACI90923.1"/>
    </source>
</evidence>
<dbReference type="EMBL" id="FJ230960">
    <property type="protein sequence ID" value="ACI90923.1"/>
    <property type="molecule type" value="Genomic_DNA"/>
</dbReference>
<sequence length="23" mass="2443">MDKLAAGGLYLLFLLLAGIIVTH</sequence>
<proteinExistence type="predicted"/>
<dbReference type="Proteomes" id="UP000001590">
    <property type="component" value="Segment"/>
</dbReference>
<organismHost>
    <name type="scientific">Bacillus subtilis</name>
    <dbReference type="NCBI Taxonomy" id="1423"/>
</organismHost>
<keyword evidence="2" id="KW-1185">Reference proteome</keyword>
<gene>
    <name evidence="1" type="primary">50</name>
    <name evidence="1" type="ORF">SPO1_18</name>
</gene>
<evidence type="ECO:0000313" key="2">
    <source>
        <dbReference type="Proteomes" id="UP000001590"/>
    </source>
</evidence>
<dbReference type="KEGG" id="vg:7009007"/>
<reference evidence="1 2" key="1">
    <citation type="journal article" date="2009" name="J. Mol. Biol.">
        <title>The genome of Bacillus subtilis bacteriophage SPO1.</title>
        <authorList>
            <person name="Stewart C.R."/>
            <person name="Casjens S.R."/>
            <person name="Cresawn S.G."/>
            <person name="Houtz J.M."/>
            <person name="Smith A.L."/>
            <person name="Ford M.E."/>
            <person name="Peebles C.L."/>
            <person name="Hatfull G.F."/>
            <person name="Hendrix R.W."/>
            <person name="Huang W.M."/>
            <person name="Pedulla M.L."/>
        </authorList>
    </citation>
    <scope>NUCLEOTIDE SEQUENCE [LARGE SCALE GENOMIC DNA]</scope>
</reference>
<dbReference type="RefSeq" id="YP_002300294.1">
    <property type="nucleotide sequence ID" value="NC_011421.1"/>
</dbReference>
<name>B6V2V5_BPSP1</name>
<accession>B6V2V5</accession>
<dbReference type="GeneID" id="7009007"/>
<organism evidence="1 2">
    <name type="scientific">Bacillus phage SP01</name>
    <name type="common">Bacteriophage SP01</name>
    <dbReference type="NCBI Taxonomy" id="2884427"/>
    <lineage>
        <taxon>Viruses</taxon>
        <taxon>Duplodnaviria</taxon>
        <taxon>Heunggongvirae</taxon>
        <taxon>Uroviricota</taxon>
        <taxon>Caudoviricetes</taxon>
        <taxon>Herelleviridae</taxon>
        <taxon>Spounavirinae</taxon>
        <taxon>Okubovirus</taxon>
        <taxon>Okubovirus SPO1</taxon>
    </lineage>
</organism>